<evidence type="ECO:0000313" key="1">
    <source>
        <dbReference type="EMBL" id="KAK9930371.1"/>
    </source>
</evidence>
<comment type="caution">
    <text evidence="1">The sequence shown here is derived from an EMBL/GenBank/DDBJ whole genome shotgun (WGS) entry which is preliminary data.</text>
</comment>
<dbReference type="AlphaFoldDB" id="A0AAW1X2Z4"/>
<protein>
    <submittedName>
        <fullName evidence="1">Uncharacterized protein</fullName>
    </submittedName>
</protein>
<organism evidence="1 2">
    <name type="scientific">Rubus argutus</name>
    <name type="common">Southern blackberry</name>
    <dbReference type="NCBI Taxonomy" id="59490"/>
    <lineage>
        <taxon>Eukaryota</taxon>
        <taxon>Viridiplantae</taxon>
        <taxon>Streptophyta</taxon>
        <taxon>Embryophyta</taxon>
        <taxon>Tracheophyta</taxon>
        <taxon>Spermatophyta</taxon>
        <taxon>Magnoliopsida</taxon>
        <taxon>eudicotyledons</taxon>
        <taxon>Gunneridae</taxon>
        <taxon>Pentapetalae</taxon>
        <taxon>rosids</taxon>
        <taxon>fabids</taxon>
        <taxon>Rosales</taxon>
        <taxon>Rosaceae</taxon>
        <taxon>Rosoideae</taxon>
        <taxon>Rosoideae incertae sedis</taxon>
        <taxon>Rubus</taxon>
    </lineage>
</organism>
<proteinExistence type="predicted"/>
<keyword evidence="2" id="KW-1185">Reference proteome</keyword>
<dbReference type="EMBL" id="JBEDUW010000005">
    <property type="protein sequence ID" value="KAK9930371.1"/>
    <property type="molecule type" value="Genomic_DNA"/>
</dbReference>
<reference evidence="1 2" key="1">
    <citation type="journal article" date="2023" name="G3 (Bethesda)">
        <title>A chromosome-length genome assembly and annotation of blackberry (Rubus argutus, cv. 'Hillquist').</title>
        <authorList>
            <person name="Bruna T."/>
            <person name="Aryal R."/>
            <person name="Dudchenko O."/>
            <person name="Sargent D.J."/>
            <person name="Mead D."/>
            <person name="Buti M."/>
            <person name="Cavallini A."/>
            <person name="Hytonen T."/>
            <person name="Andres J."/>
            <person name="Pham M."/>
            <person name="Weisz D."/>
            <person name="Mascagni F."/>
            <person name="Usai G."/>
            <person name="Natali L."/>
            <person name="Bassil N."/>
            <person name="Fernandez G.E."/>
            <person name="Lomsadze A."/>
            <person name="Armour M."/>
            <person name="Olukolu B."/>
            <person name="Poorten T."/>
            <person name="Britton C."/>
            <person name="Davik J."/>
            <person name="Ashrafi H."/>
            <person name="Aiden E.L."/>
            <person name="Borodovsky M."/>
            <person name="Worthington M."/>
        </authorList>
    </citation>
    <scope>NUCLEOTIDE SEQUENCE [LARGE SCALE GENOMIC DNA]</scope>
    <source>
        <strain evidence="1">PI 553951</strain>
    </source>
</reference>
<evidence type="ECO:0000313" key="2">
    <source>
        <dbReference type="Proteomes" id="UP001457282"/>
    </source>
</evidence>
<gene>
    <name evidence="1" type="ORF">M0R45_027410</name>
</gene>
<dbReference type="Proteomes" id="UP001457282">
    <property type="component" value="Unassembled WGS sequence"/>
</dbReference>
<sequence length="87" mass="9566">MCRSMTTDQDGLGDGLRMAAERDRRWSWDEAGRACFVIFGSVVVVSHGSPRLVNRSGFVIEVADEWVDDDGMSRGRARCGFVIGLVA</sequence>
<name>A0AAW1X2Z4_RUBAR</name>
<accession>A0AAW1X2Z4</accession>